<feature type="region of interest" description="Disordered" evidence="2">
    <location>
        <begin position="1"/>
        <end position="31"/>
    </location>
</feature>
<dbReference type="EMBL" id="BAABGT010000075">
    <property type="protein sequence ID" value="GAA4552641.1"/>
    <property type="molecule type" value="Genomic_DNA"/>
</dbReference>
<accession>A0ABP8RXD4</accession>
<dbReference type="RefSeq" id="WP_345422453.1">
    <property type="nucleotide sequence ID" value="NZ_BAABGT010000075.1"/>
</dbReference>
<feature type="coiled-coil region" evidence="1">
    <location>
        <begin position="70"/>
        <end position="111"/>
    </location>
</feature>
<evidence type="ECO:0000256" key="1">
    <source>
        <dbReference type="SAM" id="Coils"/>
    </source>
</evidence>
<evidence type="ECO:0000313" key="3">
    <source>
        <dbReference type="EMBL" id="GAA4552641.1"/>
    </source>
</evidence>
<feature type="compositionally biased region" description="Basic and acidic residues" evidence="2">
    <location>
        <begin position="1"/>
        <end position="22"/>
    </location>
</feature>
<organism evidence="3 4">
    <name type="scientific">Pseudonocardia xishanensis</name>
    <dbReference type="NCBI Taxonomy" id="630995"/>
    <lineage>
        <taxon>Bacteria</taxon>
        <taxon>Bacillati</taxon>
        <taxon>Actinomycetota</taxon>
        <taxon>Actinomycetes</taxon>
        <taxon>Pseudonocardiales</taxon>
        <taxon>Pseudonocardiaceae</taxon>
        <taxon>Pseudonocardia</taxon>
    </lineage>
</organism>
<sequence>MTAGREPRPTEHNAGNTDHETDPLNAEAGVTAAHTEIRVQRIRLGELLGRIRDLEAEWTQEAIARITTENTTLKQRVRELSLDNRNLDERLQAARSNMRFQDRRIADLEASLADPISRQ</sequence>
<gene>
    <name evidence="3" type="ORF">GCM10023175_46750</name>
</gene>
<reference evidence="4" key="1">
    <citation type="journal article" date="2019" name="Int. J. Syst. Evol. Microbiol.">
        <title>The Global Catalogue of Microorganisms (GCM) 10K type strain sequencing project: providing services to taxonomists for standard genome sequencing and annotation.</title>
        <authorList>
            <consortium name="The Broad Institute Genomics Platform"/>
            <consortium name="The Broad Institute Genome Sequencing Center for Infectious Disease"/>
            <person name="Wu L."/>
            <person name="Ma J."/>
        </authorList>
    </citation>
    <scope>NUCLEOTIDE SEQUENCE [LARGE SCALE GENOMIC DNA]</scope>
    <source>
        <strain evidence="4">JCM 17906</strain>
    </source>
</reference>
<proteinExistence type="predicted"/>
<name>A0ABP8RXD4_9PSEU</name>
<keyword evidence="1" id="KW-0175">Coiled coil</keyword>
<comment type="caution">
    <text evidence="3">The sequence shown here is derived from an EMBL/GenBank/DDBJ whole genome shotgun (WGS) entry which is preliminary data.</text>
</comment>
<keyword evidence="4" id="KW-1185">Reference proteome</keyword>
<dbReference type="Proteomes" id="UP001501598">
    <property type="component" value="Unassembled WGS sequence"/>
</dbReference>
<evidence type="ECO:0000313" key="4">
    <source>
        <dbReference type="Proteomes" id="UP001501598"/>
    </source>
</evidence>
<protein>
    <submittedName>
        <fullName evidence="3">Uncharacterized protein</fullName>
    </submittedName>
</protein>
<evidence type="ECO:0000256" key="2">
    <source>
        <dbReference type="SAM" id="MobiDB-lite"/>
    </source>
</evidence>